<dbReference type="InterPro" id="IPR050081">
    <property type="entry name" value="Ile-tRNA_ligase"/>
</dbReference>
<protein>
    <submittedName>
        <fullName evidence="1">Uncharacterized protein</fullName>
    </submittedName>
</protein>
<dbReference type="Proteomes" id="UP000013776">
    <property type="component" value="Unassembled WGS sequence"/>
</dbReference>
<name>R4XFU6_TAPDE</name>
<dbReference type="GO" id="GO:0006428">
    <property type="term" value="P:isoleucyl-tRNA aminoacylation"/>
    <property type="evidence" value="ECO:0007669"/>
    <property type="project" value="TreeGrafter"/>
</dbReference>
<comment type="caution">
    <text evidence="1">The sequence shown here is derived from an EMBL/GenBank/DDBJ whole genome shotgun (WGS) entry which is preliminary data.</text>
</comment>
<dbReference type="GO" id="GO:0005524">
    <property type="term" value="F:ATP binding"/>
    <property type="evidence" value="ECO:0007669"/>
    <property type="project" value="InterPro"/>
</dbReference>
<dbReference type="GO" id="GO:0004822">
    <property type="term" value="F:isoleucine-tRNA ligase activity"/>
    <property type="evidence" value="ECO:0007669"/>
    <property type="project" value="TreeGrafter"/>
</dbReference>
<dbReference type="OrthoDB" id="2400484at2759"/>
<evidence type="ECO:0000313" key="2">
    <source>
        <dbReference type="Proteomes" id="UP000013776"/>
    </source>
</evidence>
<keyword evidence="2" id="KW-1185">Reference proteome</keyword>
<dbReference type="EMBL" id="CAHR02000273">
    <property type="protein sequence ID" value="CCG84615.1"/>
    <property type="molecule type" value="Genomic_DNA"/>
</dbReference>
<dbReference type="VEuPathDB" id="FungiDB:TAPDE_005104"/>
<dbReference type="eggNOG" id="KOG0433">
    <property type="taxonomic scope" value="Eukaryota"/>
</dbReference>
<accession>R4XFU6</accession>
<dbReference type="Gene3D" id="1.10.730.20">
    <property type="match status" value="2"/>
</dbReference>
<dbReference type="STRING" id="1097556.R4XFU6"/>
<proteinExistence type="predicted"/>
<dbReference type="AlphaFoldDB" id="R4XFU6"/>
<dbReference type="GO" id="GO:0005829">
    <property type="term" value="C:cytosol"/>
    <property type="evidence" value="ECO:0007669"/>
    <property type="project" value="TreeGrafter"/>
</dbReference>
<gene>
    <name evidence="1" type="ORF">TAPDE_005104</name>
</gene>
<organism evidence="1 2">
    <name type="scientific">Taphrina deformans (strain PYCC 5710 / ATCC 11124 / CBS 356.35 / IMI 108563 / JCM 9778 / NBRC 8474)</name>
    <name type="common">Peach leaf curl fungus</name>
    <name type="synonym">Lalaria deformans</name>
    <dbReference type="NCBI Taxonomy" id="1097556"/>
    <lineage>
        <taxon>Eukaryota</taxon>
        <taxon>Fungi</taxon>
        <taxon>Dikarya</taxon>
        <taxon>Ascomycota</taxon>
        <taxon>Taphrinomycotina</taxon>
        <taxon>Taphrinomycetes</taxon>
        <taxon>Taphrinales</taxon>
        <taxon>Taphrinaceae</taxon>
        <taxon>Taphrina</taxon>
    </lineage>
</organism>
<dbReference type="SUPFAM" id="SSF47323">
    <property type="entry name" value="Anticodon-binding domain of a subclass of class I aminoacyl-tRNA synthetases"/>
    <property type="match status" value="1"/>
</dbReference>
<dbReference type="PANTHER" id="PTHR42765:SF1">
    <property type="entry name" value="ISOLEUCINE--TRNA LIGASE, MITOCHONDRIAL"/>
    <property type="match status" value="1"/>
</dbReference>
<reference evidence="1 2" key="1">
    <citation type="journal article" date="2013" name="MBio">
        <title>Genome sequencing of the plant pathogen Taphrina deformans, the causal agent of peach leaf curl.</title>
        <authorList>
            <person name="Cisse O.H."/>
            <person name="Almeida J.M.G.C.F."/>
            <person name="Fonseca A."/>
            <person name="Kumar A.A."/>
            <person name="Salojaervi J."/>
            <person name="Overmyer K."/>
            <person name="Hauser P.M."/>
            <person name="Pagni M."/>
        </authorList>
    </citation>
    <scope>NUCLEOTIDE SEQUENCE [LARGE SCALE GENOMIC DNA]</scope>
    <source>
        <strain evidence="2">PYCC 5710 / ATCC 11124 / CBS 356.35 / IMI 108563 / JCM 9778 / NBRC 8474</strain>
    </source>
</reference>
<sequence length="226" mass="25373">MIGNLNAFDPRTTLSANSPYNAIDNYATAVSTKFRLEIEQYHSMYSFNKAVASLNQYTNAHLSAFYFDTLKDRLYTDALDSPSRLSAQKTFHLQPQLTGKAQHIYASDWHATRLQYVDHDQLQSWEPLMQLRDTVNKSLEVARSQKLITASLQASLRLSLPKSLTLPVPASELANLFIVSDVQVDQSGKELSVSVEKASGDKCPRCWTYTSQQPESLCARCESVLS</sequence>
<evidence type="ECO:0000313" key="1">
    <source>
        <dbReference type="EMBL" id="CCG84615.1"/>
    </source>
</evidence>
<dbReference type="PANTHER" id="PTHR42765">
    <property type="entry name" value="SOLEUCYL-TRNA SYNTHETASE"/>
    <property type="match status" value="1"/>
</dbReference>
<dbReference type="InterPro" id="IPR009080">
    <property type="entry name" value="tRNAsynth_Ia_anticodon-bd"/>
</dbReference>